<evidence type="ECO:0000259" key="1">
    <source>
        <dbReference type="Pfam" id="PF04028"/>
    </source>
</evidence>
<evidence type="ECO:0000313" key="3">
    <source>
        <dbReference type="Proteomes" id="UP000460298"/>
    </source>
</evidence>
<name>A0A833H2B8_9LEPT</name>
<sequence>MNETAKDGQTTVETSDADIEEQKPLGKRILEVVGIFLITMFQRFTLLTSRKVYLGKDVVTSLIKENKPFIFGIWHCNVYMSPILYRGMDVYVLISKSKDGDLIDRVVKSFGNRSIRGSTSRGGTSALKAMIRVARQNSRLAFTPDGPRGPAFKVQQGIIAAASACGIPIVPAHYESTRQKVAKSWDSHRVPMPFGTLINSFGEPIHIPRELDEDQFEEYRALVEMKLLENQKRCEEARDRLLRGEKI</sequence>
<reference evidence="2 3" key="1">
    <citation type="submission" date="2019-10" db="EMBL/GenBank/DDBJ databases">
        <title>Extracellular Electron Transfer in a Candidatus Methanoperedens spp. Enrichment Culture.</title>
        <authorList>
            <person name="Berger S."/>
            <person name="Rangel Shaw D."/>
            <person name="Berben T."/>
            <person name="In 'T Zandt M."/>
            <person name="Frank J."/>
            <person name="Reimann J."/>
            <person name="Jetten M.S.M."/>
            <person name="Welte C.U."/>
        </authorList>
    </citation>
    <scope>NUCLEOTIDE SEQUENCE [LARGE SCALE GENOMIC DNA]</scope>
    <source>
        <strain evidence="2">SB12</strain>
    </source>
</reference>
<keyword evidence="2" id="KW-0012">Acyltransferase</keyword>
<dbReference type="EMBL" id="WBUI01000008">
    <property type="protein sequence ID" value="KAB2932716.1"/>
    <property type="molecule type" value="Genomic_DNA"/>
</dbReference>
<dbReference type="SUPFAM" id="SSF69593">
    <property type="entry name" value="Glycerol-3-phosphate (1)-acyltransferase"/>
    <property type="match status" value="1"/>
</dbReference>
<accession>A0A833H2B8</accession>
<dbReference type="GO" id="GO:0016746">
    <property type="term" value="F:acyltransferase activity"/>
    <property type="evidence" value="ECO:0007669"/>
    <property type="project" value="UniProtKB-KW"/>
</dbReference>
<proteinExistence type="predicted"/>
<evidence type="ECO:0000313" key="2">
    <source>
        <dbReference type="EMBL" id="KAB2932716.1"/>
    </source>
</evidence>
<protein>
    <submittedName>
        <fullName evidence="2">Lysophospholipid acyltransferase family protein</fullName>
    </submittedName>
</protein>
<gene>
    <name evidence="2" type="ORF">F9K24_10070</name>
</gene>
<dbReference type="InterPro" id="IPR007172">
    <property type="entry name" value="DUF374"/>
</dbReference>
<feature type="domain" description="DUF374" evidence="1">
    <location>
        <begin position="85"/>
        <end position="151"/>
    </location>
</feature>
<keyword evidence="2" id="KW-0808">Transferase</keyword>
<dbReference type="CDD" id="cd07983">
    <property type="entry name" value="LPLAT_DUF374-like"/>
    <property type="match status" value="1"/>
</dbReference>
<organism evidence="2 3">
    <name type="scientific">Leptonema illini</name>
    <dbReference type="NCBI Taxonomy" id="183"/>
    <lineage>
        <taxon>Bacteria</taxon>
        <taxon>Pseudomonadati</taxon>
        <taxon>Spirochaetota</taxon>
        <taxon>Spirochaetia</taxon>
        <taxon>Leptospirales</taxon>
        <taxon>Leptospiraceae</taxon>
        <taxon>Leptonema</taxon>
    </lineage>
</organism>
<comment type="caution">
    <text evidence="2">The sequence shown here is derived from an EMBL/GenBank/DDBJ whole genome shotgun (WGS) entry which is preliminary data.</text>
</comment>
<dbReference type="Proteomes" id="UP000460298">
    <property type="component" value="Unassembled WGS sequence"/>
</dbReference>
<dbReference type="Pfam" id="PF04028">
    <property type="entry name" value="DUF374"/>
    <property type="match status" value="1"/>
</dbReference>
<dbReference type="AlphaFoldDB" id="A0A833H2B8"/>